<sequence length="174" mass="19429">MNHFNFKSISFYGVAICSVLLLFKIVTNYGENKLKAPLPLKQSYRLIFGEKLPDCNQADIAILNIHQSGVYLNGSLLATNNNTQQTYNTEIHPTLSGRYKNKNISLSGQVLNSVLCKNANSKNKKDYKTVNIQMQIQKQDNLSGQITVSGMNKPIKISATPNQKLDTSVKLNNH</sequence>
<keyword evidence="3" id="KW-1185">Reference proteome</keyword>
<accession>A0A1U7GZW8</accession>
<feature type="transmembrane region" description="Helical" evidence="1">
    <location>
        <begin position="6"/>
        <end position="26"/>
    </location>
</feature>
<organism evidence="2 3">
    <name type="scientific">Fischerella major NIES-592</name>
    <dbReference type="NCBI Taxonomy" id="210994"/>
    <lineage>
        <taxon>Bacteria</taxon>
        <taxon>Bacillati</taxon>
        <taxon>Cyanobacteriota</taxon>
        <taxon>Cyanophyceae</taxon>
        <taxon>Nostocales</taxon>
        <taxon>Hapalosiphonaceae</taxon>
        <taxon>Fischerella</taxon>
    </lineage>
</organism>
<dbReference type="OrthoDB" id="427285at2"/>
<dbReference type="AlphaFoldDB" id="A0A1U7GZW8"/>
<keyword evidence="1" id="KW-1133">Transmembrane helix</keyword>
<keyword evidence="1" id="KW-0812">Transmembrane</keyword>
<protein>
    <submittedName>
        <fullName evidence="2">Uncharacterized protein</fullName>
    </submittedName>
</protein>
<evidence type="ECO:0000313" key="2">
    <source>
        <dbReference type="EMBL" id="OKH14014.1"/>
    </source>
</evidence>
<reference evidence="2 3" key="1">
    <citation type="submission" date="2016-11" db="EMBL/GenBank/DDBJ databases">
        <title>Draft Genome Sequences of Nine Cyanobacterial Strains from Diverse Habitats.</title>
        <authorList>
            <person name="Zhu T."/>
            <person name="Hou S."/>
            <person name="Lu X."/>
            <person name="Hess W.R."/>
        </authorList>
    </citation>
    <scope>NUCLEOTIDE SEQUENCE [LARGE SCALE GENOMIC DNA]</scope>
    <source>
        <strain evidence="2 3">NIES-592</strain>
    </source>
</reference>
<dbReference type="EMBL" id="MRCA01000005">
    <property type="protein sequence ID" value="OKH14014.1"/>
    <property type="molecule type" value="Genomic_DNA"/>
</dbReference>
<gene>
    <name evidence="2" type="ORF">NIES592_11895</name>
</gene>
<name>A0A1U7GZW8_9CYAN</name>
<evidence type="ECO:0000256" key="1">
    <source>
        <dbReference type="SAM" id="Phobius"/>
    </source>
</evidence>
<comment type="caution">
    <text evidence="2">The sequence shown here is derived from an EMBL/GenBank/DDBJ whole genome shotgun (WGS) entry which is preliminary data.</text>
</comment>
<dbReference type="Proteomes" id="UP000186391">
    <property type="component" value="Unassembled WGS sequence"/>
</dbReference>
<proteinExistence type="predicted"/>
<dbReference type="RefSeq" id="WP_073555839.1">
    <property type="nucleotide sequence ID" value="NZ_MRCA01000005.1"/>
</dbReference>
<keyword evidence="1" id="KW-0472">Membrane</keyword>
<evidence type="ECO:0000313" key="3">
    <source>
        <dbReference type="Proteomes" id="UP000186391"/>
    </source>
</evidence>